<evidence type="ECO:0000313" key="5">
    <source>
        <dbReference type="Ensembl" id="ENSSTUP00000107625.1"/>
    </source>
</evidence>
<evidence type="ECO:0000256" key="2">
    <source>
        <dbReference type="ARBA" id="ARBA00023130"/>
    </source>
</evidence>
<dbReference type="SUPFAM" id="SSF48726">
    <property type="entry name" value="Immunoglobulin"/>
    <property type="match status" value="1"/>
</dbReference>
<dbReference type="Ensembl" id="ENSSTUT00000115292.1">
    <property type="protein sequence ID" value="ENSSTUP00000107625.1"/>
    <property type="gene ID" value="ENSSTUG00000047821.1"/>
</dbReference>
<dbReference type="AlphaFoldDB" id="A0A674EHY5"/>
<reference evidence="5" key="1">
    <citation type="submission" date="2025-08" db="UniProtKB">
        <authorList>
            <consortium name="Ensembl"/>
        </authorList>
    </citation>
    <scope>IDENTIFICATION</scope>
</reference>
<keyword evidence="6" id="KW-1185">Reference proteome</keyword>
<keyword evidence="3" id="KW-1280">Immunoglobulin</keyword>
<dbReference type="PANTHER" id="PTHR23266">
    <property type="entry name" value="IMMUNOGLOBULIN HEAVY CHAIN"/>
    <property type="match status" value="1"/>
</dbReference>
<dbReference type="InterPro" id="IPR050199">
    <property type="entry name" value="IgHV"/>
</dbReference>
<dbReference type="GO" id="GO:0005576">
    <property type="term" value="C:extracellular region"/>
    <property type="evidence" value="ECO:0007669"/>
    <property type="project" value="UniProtKB-ARBA"/>
</dbReference>
<name>A0A674EHY5_SALTR</name>
<keyword evidence="1" id="KW-0391">Immunity</keyword>
<dbReference type="Proteomes" id="UP000472277">
    <property type="component" value="Chromosome 32"/>
</dbReference>
<dbReference type="InterPro" id="IPR007110">
    <property type="entry name" value="Ig-like_dom"/>
</dbReference>
<dbReference type="InterPro" id="IPR036179">
    <property type="entry name" value="Ig-like_dom_sf"/>
</dbReference>
<dbReference type="InterPro" id="IPR013783">
    <property type="entry name" value="Ig-like_fold"/>
</dbReference>
<proteinExistence type="predicted"/>
<organism evidence="5 6">
    <name type="scientific">Salmo trutta</name>
    <name type="common">Brown trout</name>
    <dbReference type="NCBI Taxonomy" id="8032"/>
    <lineage>
        <taxon>Eukaryota</taxon>
        <taxon>Metazoa</taxon>
        <taxon>Chordata</taxon>
        <taxon>Craniata</taxon>
        <taxon>Vertebrata</taxon>
        <taxon>Euteleostomi</taxon>
        <taxon>Actinopterygii</taxon>
        <taxon>Neopterygii</taxon>
        <taxon>Teleostei</taxon>
        <taxon>Protacanthopterygii</taxon>
        <taxon>Salmoniformes</taxon>
        <taxon>Salmonidae</taxon>
        <taxon>Salmoninae</taxon>
        <taxon>Salmo</taxon>
    </lineage>
</organism>
<dbReference type="PROSITE" id="PS50835">
    <property type="entry name" value="IG_LIKE"/>
    <property type="match status" value="1"/>
</dbReference>
<accession>A0A674EHY5</accession>
<evidence type="ECO:0000256" key="3">
    <source>
        <dbReference type="ARBA" id="ARBA00043265"/>
    </source>
</evidence>
<dbReference type="Gene3D" id="2.60.40.10">
    <property type="entry name" value="Immunoglobulins"/>
    <property type="match status" value="1"/>
</dbReference>
<protein>
    <recommendedName>
        <fullName evidence="4">Ig-like domain-containing protein</fullName>
    </recommendedName>
</protein>
<evidence type="ECO:0000256" key="1">
    <source>
        <dbReference type="ARBA" id="ARBA00022859"/>
    </source>
</evidence>
<keyword evidence="2" id="KW-1064">Adaptive immunity</keyword>
<evidence type="ECO:0000259" key="4">
    <source>
        <dbReference type="PROSITE" id="PS50835"/>
    </source>
</evidence>
<reference evidence="5" key="2">
    <citation type="submission" date="2025-09" db="UniProtKB">
        <authorList>
            <consortium name="Ensembl"/>
        </authorList>
    </citation>
    <scope>IDENTIFICATION</scope>
</reference>
<dbReference type="GO" id="GO:0002250">
    <property type="term" value="P:adaptive immune response"/>
    <property type="evidence" value="ECO:0007669"/>
    <property type="project" value="UniProtKB-KW"/>
</dbReference>
<sequence length="159" mass="18327">GQWIFKILLSFGSPFTPVQSRKSLEKLCLSCKGSAYTFSSYNTRWIRQPKPGKALEWIGGINSGSTNIELTKDSSVIMTYLKLSGLKSEDSAVYYCARWVQWCECVVELHKNNTCSRLWNMYTHTTLTLLCKQQGLTTLYFNMRCPKPQKHCLCFMNRL</sequence>
<dbReference type="GeneTree" id="ENSGT01060000249462"/>
<dbReference type="InParanoid" id="A0A674EHY5"/>
<feature type="domain" description="Ig-like" evidence="4">
    <location>
        <begin position="29"/>
        <end position="96"/>
    </location>
</feature>
<dbReference type="GO" id="GO:0019814">
    <property type="term" value="C:immunoglobulin complex"/>
    <property type="evidence" value="ECO:0007669"/>
    <property type="project" value="UniProtKB-KW"/>
</dbReference>
<evidence type="ECO:0000313" key="6">
    <source>
        <dbReference type="Proteomes" id="UP000472277"/>
    </source>
</evidence>
<dbReference type="InterPro" id="IPR013106">
    <property type="entry name" value="Ig_V-set"/>
</dbReference>
<dbReference type="SMART" id="SM00406">
    <property type="entry name" value="IGv"/>
    <property type="match status" value="1"/>
</dbReference>